<dbReference type="Proteomes" id="UP000054481">
    <property type="component" value="Unassembled WGS sequence"/>
</dbReference>
<evidence type="ECO:0000256" key="3">
    <source>
        <dbReference type="ARBA" id="ARBA00022827"/>
    </source>
</evidence>
<dbReference type="InterPro" id="IPR036318">
    <property type="entry name" value="FAD-bd_PCMH-like_sf"/>
</dbReference>
<dbReference type="Pfam" id="PF01565">
    <property type="entry name" value="FAD_binding_4"/>
    <property type="match status" value="1"/>
</dbReference>
<dbReference type="GO" id="GO:0004458">
    <property type="term" value="F:D-lactate dehydrogenase (cytochrome) activity"/>
    <property type="evidence" value="ECO:0007669"/>
    <property type="project" value="TreeGrafter"/>
</dbReference>
<dbReference type="SUPFAM" id="SSF56176">
    <property type="entry name" value="FAD-binding/transporter-associated domain-like"/>
    <property type="match status" value="1"/>
</dbReference>
<feature type="domain" description="FAD-binding PCMH-type" evidence="5">
    <location>
        <begin position="70"/>
        <end position="284"/>
    </location>
</feature>
<dbReference type="PANTHER" id="PTHR11748">
    <property type="entry name" value="D-LACTATE DEHYDROGENASE"/>
    <property type="match status" value="1"/>
</dbReference>
<dbReference type="Gene3D" id="3.30.465.10">
    <property type="match status" value="1"/>
</dbReference>
<dbReference type="GO" id="GO:0008720">
    <property type="term" value="F:D-lactate dehydrogenase (NAD+) activity"/>
    <property type="evidence" value="ECO:0007669"/>
    <property type="project" value="TreeGrafter"/>
</dbReference>
<keyword evidence="7" id="KW-1185">Reference proteome</keyword>
<dbReference type="InterPro" id="IPR016171">
    <property type="entry name" value="Vanillyl_alc_oxidase_C-sub2"/>
</dbReference>
<dbReference type="GO" id="GO:0071949">
    <property type="term" value="F:FAD binding"/>
    <property type="evidence" value="ECO:0007669"/>
    <property type="project" value="InterPro"/>
</dbReference>
<protein>
    <recommendedName>
        <fullName evidence="5">FAD-binding PCMH-type domain-containing protein</fullName>
    </recommendedName>
</protein>
<reference evidence="6 7" key="1">
    <citation type="journal article" date="2014" name="Genome Biol. Evol.">
        <title>Comparative genomics and transcriptomics analyses reveal divergent lifestyle features of nematode endoparasitic fungus Hirsutella minnesotensis.</title>
        <authorList>
            <person name="Lai Y."/>
            <person name="Liu K."/>
            <person name="Zhang X."/>
            <person name="Zhang X."/>
            <person name="Li K."/>
            <person name="Wang N."/>
            <person name="Shu C."/>
            <person name="Wu Y."/>
            <person name="Wang C."/>
            <person name="Bushley K.E."/>
            <person name="Xiang M."/>
            <person name="Liu X."/>
        </authorList>
    </citation>
    <scope>NUCLEOTIDE SEQUENCE [LARGE SCALE GENOMIC DNA]</scope>
    <source>
        <strain evidence="6 7">3608</strain>
    </source>
</reference>
<dbReference type="Pfam" id="PF02913">
    <property type="entry name" value="FAD-oxidase_C"/>
    <property type="match status" value="1"/>
</dbReference>
<evidence type="ECO:0000313" key="7">
    <source>
        <dbReference type="Proteomes" id="UP000054481"/>
    </source>
</evidence>
<dbReference type="PANTHER" id="PTHR11748:SF114">
    <property type="entry name" value="ARYL-ALCOHOL OXIDASE VANILLYL-ALCOHOL OXIDASE (AFU_ORTHOLOGUE AFUA_3G09500)-RELATED"/>
    <property type="match status" value="1"/>
</dbReference>
<dbReference type="InterPro" id="IPR016167">
    <property type="entry name" value="FAD-bd_PCMH_sub1"/>
</dbReference>
<dbReference type="Gene3D" id="3.40.462.10">
    <property type="entry name" value="FAD-linked oxidases, C-terminal domain"/>
    <property type="match status" value="1"/>
</dbReference>
<gene>
    <name evidence="6" type="ORF">HIM_08264</name>
</gene>
<dbReference type="SUPFAM" id="SSF55103">
    <property type="entry name" value="FAD-linked oxidases, C-terminal domain"/>
    <property type="match status" value="1"/>
</dbReference>
<dbReference type="InterPro" id="IPR016169">
    <property type="entry name" value="FAD-bd_PCMH_sub2"/>
</dbReference>
<dbReference type="AlphaFoldDB" id="A0A0F7ZT18"/>
<name>A0A0F7ZT18_9HYPO</name>
<comment type="cofactor">
    <cofactor evidence="1">
        <name>FAD</name>
        <dbReference type="ChEBI" id="CHEBI:57692"/>
    </cofactor>
</comment>
<dbReference type="GO" id="GO:0005739">
    <property type="term" value="C:mitochondrion"/>
    <property type="evidence" value="ECO:0007669"/>
    <property type="project" value="TreeGrafter"/>
</dbReference>
<evidence type="ECO:0000259" key="5">
    <source>
        <dbReference type="PROSITE" id="PS51387"/>
    </source>
</evidence>
<keyword evidence="2" id="KW-0285">Flavoprotein</keyword>
<dbReference type="InterPro" id="IPR016166">
    <property type="entry name" value="FAD-bd_PCMH"/>
</dbReference>
<evidence type="ECO:0000313" key="6">
    <source>
        <dbReference type="EMBL" id="KJZ72338.1"/>
    </source>
</evidence>
<dbReference type="InterPro" id="IPR004113">
    <property type="entry name" value="FAD-bd_oxidored_4_C"/>
</dbReference>
<evidence type="ECO:0000256" key="2">
    <source>
        <dbReference type="ARBA" id="ARBA00022630"/>
    </source>
</evidence>
<evidence type="ECO:0000256" key="4">
    <source>
        <dbReference type="ARBA" id="ARBA00023002"/>
    </source>
</evidence>
<dbReference type="OrthoDB" id="5332616at2759"/>
<dbReference type="Gene3D" id="1.10.45.10">
    <property type="entry name" value="Vanillyl-alcohol Oxidase, Chain A, domain 4"/>
    <property type="match status" value="1"/>
</dbReference>
<dbReference type="EMBL" id="KQ030548">
    <property type="protein sequence ID" value="KJZ72338.1"/>
    <property type="molecule type" value="Genomic_DNA"/>
</dbReference>
<dbReference type="PROSITE" id="PS51387">
    <property type="entry name" value="FAD_PCMH"/>
    <property type="match status" value="1"/>
</dbReference>
<sequence length="582" mass="65135">MADSTKVNGGSPSEPKYLPPGISQAAFAEFSKKVSDVIGAENFSVISASFDFDGYEDDDFGRNCRTHDYYRAFDDEVELVGSSLCHPRHVQDVQAVLALCNEYKFPLWPISTGRNLAYGCSAPRVPGSLVMVLATHMNRILHLDTKACVCIVEPGVTFLDMMEYLRERNLLDKIRVDSSGLGWGSMIGNALDRGGGASLYGDRWGKHSGLEAVLPTGEIVRCGMGAVQDPEGRKQAKDGVHPADQTPNESFALFPYGWGPVNDGLFSQANNGIVTKMGFWLMPAPQGITPFSVTVEKEADLVQLIDIIQPLDLNGTLQSSVSLRNLTLEAAFYGPRSDYTKSSHKELITEEDFDKAAKKLNTGRWRYIGAVFGSDRVRAALIDDIKSEMSKIPGSRWATLEDTPEEQSLVHVRATYLQGMSSMGEFQWMKHWLPNCSIIMIAATSRFEGSAVWEQYALAKELFAKAGIDYISHYISYFRTMSNICIIPYDRKDEEMRGRAQWLARTLLKEWKDHGWSVFRTHVGLMDQVADTYDFNQNILWKMHEKIHNSLDPNGILAPGRGGIWPRSYNKDEWIMGKKYIG</sequence>
<dbReference type="GO" id="GO:1903457">
    <property type="term" value="P:lactate catabolic process"/>
    <property type="evidence" value="ECO:0007669"/>
    <property type="project" value="TreeGrafter"/>
</dbReference>
<proteinExistence type="predicted"/>
<keyword evidence="3" id="KW-0274">FAD</keyword>
<dbReference type="InterPro" id="IPR016164">
    <property type="entry name" value="FAD-linked_Oxase-like_C"/>
</dbReference>
<organism evidence="6 7">
    <name type="scientific">Hirsutella minnesotensis 3608</name>
    <dbReference type="NCBI Taxonomy" id="1043627"/>
    <lineage>
        <taxon>Eukaryota</taxon>
        <taxon>Fungi</taxon>
        <taxon>Dikarya</taxon>
        <taxon>Ascomycota</taxon>
        <taxon>Pezizomycotina</taxon>
        <taxon>Sordariomycetes</taxon>
        <taxon>Hypocreomycetidae</taxon>
        <taxon>Hypocreales</taxon>
        <taxon>Ophiocordycipitaceae</taxon>
        <taxon>Hirsutella</taxon>
    </lineage>
</organism>
<dbReference type="Gene3D" id="3.30.43.10">
    <property type="entry name" value="Uridine Diphospho-n-acetylenolpyruvylglucosamine Reductase, domain 2"/>
    <property type="match status" value="1"/>
</dbReference>
<accession>A0A0F7ZT18</accession>
<evidence type="ECO:0000256" key="1">
    <source>
        <dbReference type="ARBA" id="ARBA00001974"/>
    </source>
</evidence>
<dbReference type="InterPro" id="IPR016170">
    <property type="entry name" value="Cytok_DH_C_sf"/>
</dbReference>
<dbReference type="InterPro" id="IPR006094">
    <property type="entry name" value="Oxid_FAD_bind_N"/>
</dbReference>
<keyword evidence="4" id="KW-0560">Oxidoreductase</keyword>